<feature type="region of interest" description="Disordered" evidence="1">
    <location>
        <begin position="338"/>
        <end position="357"/>
    </location>
</feature>
<name>A0A250WUB3_9CHLO</name>
<reference evidence="2 3" key="1">
    <citation type="submission" date="2017-08" db="EMBL/GenBank/DDBJ databases">
        <title>Acidophilic green algal genome provides insights into adaptation to an acidic environment.</title>
        <authorList>
            <person name="Hirooka S."/>
            <person name="Hirose Y."/>
            <person name="Kanesaki Y."/>
            <person name="Higuchi S."/>
            <person name="Fujiwara T."/>
            <person name="Onuma R."/>
            <person name="Era A."/>
            <person name="Ohbayashi R."/>
            <person name="Uzuka A."/>
            <person name="Nozaki H."/>
            <person name="Yoshikawa H."/>
            <person name="Miyagishima S.Y."/>
        </authorList>
    </citation>
    <scope>NUCLEOTIDE SEQUENCE [LARGE SCALE GENOMIC DNA]</scope>
    <source>
        <strain evidence="2 3">NIES-2499</strain>
    </source>
</reference>
<dbReference type="OrthoDB" id="546011at2759"/>
<organism evidence="2 3">
    <name type="scientific">Chlamydomonas eustigma</name>
    <dbReference type="NCBI Taxonomy" id="1157962"/>
    <lineage>
        <taxon>Eukaryota</taxon>
        <taxon>Viridiplantae</taxon>
        <taxon>Chlorophyta</taxon>
        <taxon>core chlorophytes</taxon>
        <taxon>Chlorophyceae</taxon>
        <taxon>CS clade</taxon>
        <taxon>Chlamydomonadales</taxon>
        <taxon>Chlamydomonadaceae</taxon>
        <taxon>Chlamydomonas</taxon>
    </lineage>
</organism>
<dbReference type="AlphaFoldDB" id="A0A250WUB3"/>
<keyword evidence="3" id="KW-1185">Reference proteome</keyword>
<dbReference type="EMBL" id="BEGY01000007">
    <property type="protein sequence ID" value="GAX74414.1"/>
    <property type="molecule type" value="Genomic_DNA"/>
</dbReference>
<evidence type="ECO:0000256" key="1">
    <source>
        <dbReference type="SAM" id="MobiDB-lite"/>
    </source>
</evidence>
<sequence length="677" mass="74545">MSSESSSSDDIEIEAQTSSGTRRSLFPPVWKRFRDQLNDPEDLPDKTGAHVTLDDLAKLAEIRLAANPIEYYPGPPLDPNEKVSGWVGVPDPSKFAPGTTTLSNEELVEEMAKGNIVALDDWAKTLSELSDNDQEFLYQMVMQDWLENRCFVKMENGKKVSFWDLYRYVHHNPEMKALAASRRTGMQISRSRLGETMMDASEVSEEVPAGLYEDPGPGKWQALDKKTARKMPWGLVGTGSVWGRRPTRWLWGADSQLDMSFGMYVDEDAAEAVLGPLYGGRDPREVLSSVEYRKDLIKAGPIMGMTFLLTAEREIPVQEACDSWAKRLTERIKKIDAMSEPERPVSLSPDATPASTSKPSTIYLRTYLEGPGIASNLAEAPPHPLQGLFETYCMLDPVQLSGQTNLMDYTCQKLRAGASILVAMEPGGCLTLQAMSPGNARDRDCYHLGEVQDERLCQAILHEFLGENPVDPEFAKKAPTSLLMFANGFKKDNTNDNPNVILPGVTRISTSMPAPSAPEAYSLPRVGSGSVSWERHVPVFVKGIRERSVVSALSALYQKAFEVTQGMPFPQGGTREEIEQVDIQRRRAANEVLSQGLATLGLNVQGLGTSSGDLFEGAQTLEEQELKACLAEYYGPELTNSASSVQSSIQELTSLRRAKPTTQRLPPNTQLALAGLS</sequence>
<gene>
    <name evidence="2" type="ORF">CEUSTIGMA_g1862.t1</name>
</gene>
<evidence type="ECO:0000313" key="2">
    <source>
        <dbReference type="EMBL" id="GAX74414.1"/>
    </source>
</evidence>
<dbReference type="GO" id="GO:0016872">
    <property type="term" value="F:intramolecular lyase activity"/>
    <property type="evidence" value="ECO:0007669"/>
    <property type="project" value="InterPro"/>
</dbReference>
<comment type="caution">
    <text evidence="2">The sequence shown here is derived from an EMBL/GenBank/DDBJ whole genome shotgun (WGS) entry which is preliminary data.</text>
</comment>
<dbReference type="Proteomes" id="UP000232323">
    <property type="component" value="Unassembled WGS sequence"/>
</dbReference>
<dbReference type="InterPro" id="IPR036298">
    <property type="entry name" value="Chalcone_isomerase_sf"/>
</dbReference>
<feature type="region of interest" description="Disordered" evidence="1">
    <location>
        <begin position="1"/>
        <end position="23"/>
    </location>
</feature>
<proteinExistence type="predicted"/>
<protein>
    <submittedName>
        <fullName evidence="2">Uncharacterized protein</fullName>
    </submittedName>
</protein>
<accession>A0A250WUB3</accession>
<dbReference type="SUPFAM" id="SSF54626">
    <property type="entry name" value="Chalcone isomerase"/>
    <property type="match status" value="1"/>
</dbReference>
<evidence type="ECO:0000313" key="3">
    <source>
        <dbReference type="Proteomes" id="UP000232323"/>
    </source>
</evidence>